<dbReference type="Pfam" id="PF13637">
    <property type="entry name" value="Ank_4"/>
    <property type="match status" value="4"/>
</dbReference>
<dbReference type="Pfam" id="PF22939">
    <property type="entry name" value="WHD_GPIID"/>
    <property type="match status" value="1"/>
</dbReference>
<keyword evidence="1" id="KW-0677">Repeat</keyword>
<feature type="repeat" description="ANK" evidence="3">
    <location>
        <begin position="1091"/>
        <end position="1123"/>
    </location>
</feature>
<feature type="repeat" description="ANK" evidence="3">
    <location>
        <begin position="572"/>
        <end position="604"/>
    </location>
</feature>
<dbReference type="EMBL" id="SPUK01000004">
    <property type="protein sequence ID" value="TQV97564.1"/>
    <property type="molecule type" value="Genomic_DNA"/>
</dbReference>
<evidence type="ECO:0000256" key="3">
    <source>
        <dbReference type="PROSITE-ProRule" id="PRU00023"/>
    </source>
</evidence>
<feature type="repeat" description="ANK" evidence="3">
    <location>
        <begin position="507"/>
        <end position="539"/>
    </location>
</feature>
<dbReference type="Gene3D" id="1.25.40.20">
    <property type="entry name" value="Ankyrin repeat-containing domain"/>
    <property type="match status" value="6"/>
</dbReference>
<dbReference type="PANTHER" id="PTHR24198:SF165">
    <property type="entry name" value="ANKYRIN REPEAT-CONTAINING PROTEIN-RELATED"/>
    <property type="match status" value="1"/>
</dbReference>
<feature type="repeat" description="ANK" evidence="3">
    <location>
        <begin position="703"/>
        <end position="735"/>
    </location>
</feature>
<evidence type="ECO:0000256" key="1">
    <source>
        <dbReference type="ARBA" id="ARBA00022737"/>
    </source>
</evidence>
<comment type="caution">
    <text evidence="5">The sequence shown here is derived from an EMBL/GenBank/DDBJ whole genome shotgun (WGS) entry which is preliminary data.</text>
</comment>
<feature type="repeat" description="ANK" evidence="3">
    <location>
        <begin position="670"/>
        <end position="702"/>
    </location>
</feature>
<feature type="repeat" description="ANK" evidence="3">
    <location>
        <begin position="539"/>
        <end position="571"/>
    </location>
</feature>
<gene>
    <name evidence="5" type="ORF">IF1G_03307</name>
</gene>
<sequence length="1309" mass="144628">MGDFSTLFLVIDALDECTGGSDENESEPLQRFLEIIFELQREHNLHIFATSRSIPSINCKFDTALSQEVKPPESDIEAYVSARLGQMRGQIRADKELREESKKTIVKNALASMNEKVVSAYDDAILRIQANEHSATALNALLWLSHAERPLAADELVLALAVKPGTSCFDEDEMVLVDDVLDLCAGLVIWDAASHSTRLVHQTAYEYFRLPVSGFSKLFTNPHALLTTSCVTYISYAIFASEKHRPKLNRSFDSDAETSDSVFEETQPADREDLASLRRQIKSHSLYAYAASNWGKHAFLAGESIVDSRMIEFLENARQLNAAWQTMLKSVRLPRPRSCDALGGRKVAGLHIASYYGIEEAVRKLLSSGANINQDDGKKWTPLCYAAYGGRKSVIMLLLNWNSPDSCSEISLSTAASVALDVEEQQCAIALLQYCAETEGSELQPEFFHTAAMSGLNDVLECLIRLRVDINSVWLDLYPLAWAAFDHEETVRLLLTSGAQVNPPRTSHRSALSVAVSRGKMEIVSLLLLHGADPNVSVNGWTPLMEATFGERVDIAKCLLENGAYCDRHDQRHSTAFHFAAAKGNLELIQLLLEWKADPKATDRDGNTSLHLAADHEQANRSRPPPPCNMKLYGRKGYGRSAAGAASNRDLTCFRVLLDNGLKADAANSEGLTPLHIAAGAGSLEKMDLLLERGAKLEAVDGYECTPLHYAIIMEQDQAAEQLARRGANVNATSYRYGTPLCLACLFSENELIQLLLERGADISASDEEGNTPLLYAITEVVSTFANFGEPYHGTPLRPSDRDRRKHTVKILVDSGANLDEQNSSGDTALHLAADADCKEAVSMLVRLGANLNLCNENGHTPLYSVCLRRRNLLKGWWSLFARQRRWLRNDKPESVPGSEFYFGDIFILHTTDSSTVRNETPDRIEATSDKMADDKYTLGHLHQRYCKIEEADFVDLPNCEKALRHPSLRRNAKIFRLLLKQKANTEIPDKNKLTILWRLAEGGETRFLRQLLHYGANTEATDSRGRTCLYASASNGYYEIIRLLLEYGARIEAATKRGRTPLFAAARSGHELIVQRLLTHGADAEAADQNDHTPLCAAAFKGHRRVVKVLLDHGADAETANEDGETPLWFAAFKGHRHVVKVLLNHGAAAENANKDGRTPLWVAAFKGHRRVVKALLDHGADTEKADEDGITPLWIAAFKGHRRVVQALLDHGADAENADEEGETPLWIAACRGKLDVVKLLLDRGAEMESAALCGGTALQIAARQSHNDVVDILCSRGAWCENFFGLRRLFSEEIDAASGECADIPA</sequence>
<dbReference type="InterPro" id="IPR054471">
    <property type="entry name" value="GPIID_WHD"/>
</dbReference>
<feature type="repeat" description="ANK" evidence="3">
    <location>
        <begin position="1157"/>
        <end position="1189"/>
    </location>
</feature>
<feature type="repeat" description="ANK" evidence="3">
    <location>
        <begin position="736"/>
        <end position="768"/>
    </location>
</feature>
<protein>
    <recommendedName>
        <fullName evidence="4">GPI inositol-deacylase winged helix domain-containing protein</fullName>
    </recommendedName>
</protein>
<dbReference type="Proteomes" id="UP000315783">
    <property type="component" value="Unassembled WGS sequence"/>
</dbReference>
<evidence type="ECO:0000256" key="2">
    <source>
        <dbReference type="ARBA" id="ARBA00023043"/>
    </source>
</evidence>
<dbReference type="Pfam" id="PF12796">
    <property type="entry name" value="Ank_2"/>
    <property type="match status" value="6"/>
</dbReference>
<accession>A0A545V778</accession>
<feature type="repeat" description="ANK" evidence="3">
    <location>
        <begin position="1025"/>
        <end position="1057"/>
    </location>
</feature>
<feature type="repeat" description="ANK" evidence="3">
    <location>
        <begin position="1190"/>
        <end position="1222"/>
    </location>
</feature>
<reference evidence="5 6" key="1">
    <citation type="journal article" date="2019" name="Appl. Microbiol. Biotechnol.">
        <title>Genome sequence of Isaria javanica and comparative genome analysis insights into family S53 peptidase evolution in fungal entomopathogens.</title>
        <authorList>
            <person name="Lin R."/>
            <person name="Zhang X."/>
            <person name="Xin B."/>
            <person name="Zou M."/>
            <person name="Gao Y."/>
            <person name="Qin F."/>
            <person name="Hu Q."/>
            <person name="Xie B."/>
            <person name="Cheng X."/>
        </authorList>
    </citation>
    <scope>NUCLEOTIDE SEQUENCE [LARGE SCALE GENOMIC DNA]</scope>
    <source>
        <strain evidence="5 6">IJ1G</strain>
    </source>
</reference>
<evidence type="ECO:0000313" key="6">
    <source>
        <dbReference type="Proteomes" id="UP000315783"/>
    </source>
</evidence>
<organism evidence="5 6">
    <name type="scientific">Cordyceps javanica</name>
    <dbReference type="NCBI Taxonomy" id="43265"/>
    <lineage>
        <taxon>Eukaryota</taxon>
        <taxon>Fungi</taxon>
        <taxon>Dikarya</taxon>
        <taxon>Ascomycota</taxon>
        <taxon>Pezizomycotina</taxon>
        <taxon>Sordariomycetes</taxon>
        <taxon>Hypocreomycetidae</taxon>
        <taxon>Hypocreales</taxon>
        <taxon>Cordycipitaceae</taxon>
        <taxon>Cordyceps</taxon>
    </lineage>
</organism>
<keyword evidence="2 3" id="KW-0040">ANK repeat</keyword>
<dbReference type="SUPFAM" id="SSF48403">
    <property type="entry name" value="Ankyrin repeat"/>
    <property type="match status" value="3"/>
</dbReference>
<evidence type="ECO:0000313" key="5">
    <source>
        <dbReference type="EMBL" id="TQV97564.1"/>
    </source>
</evidence>
<feature type="repeat" description="ANK" evidence="3">
    <location>
        <begin position="345"/>
        <end position="377"/>
    </location>
</feature>
<dbReference type="SMART" id="SM00248">
    <property type="entry name" value="ANK"/>
    <property type="match status" value="22"/>
</dbReference>
<feature type="repeat" description="ANK" evidence="3">
    <location>
        <begin position="1058"/>
        <end position="1090"/>
    </location>
</feature>
<dbReference type="PROSITE" id="PS50297">
    <property type="entry name" value="ANK_REP_REGION"/>
    <property type="match status" value="14"/>
</dbReference>
<feature type="repeat" description="ANK" evidence="3">
    <location>
        <begin position="1223"/>
        <end position="1255"/>
    </location>
</feature>
<dbReference type="STRING" id="43265.A0A545V778"/>
<dbReference type="InterPro" id="IPR002110">
    <property type="entry name" value="Ankyrin_rpt"/>
</dbReference>
<name>A0A545V778_9HYPO</name>
<feature type="repeat" description="ANK" evidence="3">
    <location>
        <begin position="825"/>
        <end position="857"/>
    </location>
</feature>
<dbReference type="PANTHER" id="PTHR24198">
    <property type="entry name" value="ANKYRIN REPEAT AND PROTEIN KINASE DOMAIN-CONTAINING PROTEIN"/>
    <property type="match status" value="1"/>
</dbReference>
<feature type="domain" description="GPI inositol-deacylase winged helix" evidence="4">
    <location>
        <begin position="132"/>
        <end position="208"/>
    </location>
</feature>
<feature type="repeat" description="ANK" evidence="3">
    <location>
        <begin position="1124"/>
        <end position="1156"/>
    </location>
</feature>
<proteinExistence type="predicted"/>
<dbReference type="InterPro" id="IPR036770">
    <property type="entry name" value="Ankyrin_rpt-contain_sf"/>
</dbReference>
<keyword evidence="6" id="KW-1185">Reference proteome</keyword>
<dbReference type="PROSITE" id="PS50088">
    <property type="entry name" value="ANK_REPEAT"/>
    <property type="match status" value="15"/>
</dbReference>
<dbReference type="PRINTS" id="PR01415">
    <property type="entry name" value="ANKYRIN"/>
</dbReference>
<evidence type="ECO:0000259" key="4">
    <source>
        <dbReference type="Pfam" id="PF22939"/>
    </source>
</evidence>